<organism evidence="3 4">
    <name type="scientific">Vibrio astriarenae</name>
    <dbReference type="NCBI Taxonomy" id="1481923"/>
    <lineage>
        <taxon>Bacteria</taxon>
        <taxon>Pseudomonadati</taxon>
        <taxon>Pseudomonadota</taxon>
        <taxon>Gammaproteobacteria</taxon>
        <taxon>Vibrionales</taxon>
        <taxon>Vibrionaceae</taxon>
        <taxon>Vibrio</taxon>
    </lineage>
</organism>
<feature type="chain" id="PRO_5031559110" evidence="2">
    <location>
        <begin position="28"/>
        <end position="546"/>
    </location>
</feature>
<accession>A0A7Z2T6J7</accession>
<gene>
    <name evidence="3" type="ORF">GT360_17420</name>
</gene>
<dbReference type="RefSeq" id="WP_164650224.1">
    <property type="nucleotide sequence ID" value="NZ_CP047476.1"/>
</dbReference>
<feature type="transmembrane region" description="Helical" evidence="1">
    <location>
        <begin position="420"/>
        <end position="443"/>
    </location>
</feature>
<keyword evidence="1" id="KW-0812">Transmembrane</keyword>
<evidence type="ECO:0000256" key="1">
    <source>
        <dbReference type="SAM" id="Phobius"/>
    </source>
</evidence>
<dbReference type="AlphaFoldDB" id="A0A7Z2T6J7"/>
<keyword evidence="1" id="KW-1133">Transmembrane helix</keyword>
<protein>
    <submittedName>
        <fullName evidence="3">Protein BatD</fullName>
    </submittedName>
</protein>
<feature type="signal peptide" evidence="2">
    <location>
        <begin position="1"/>
        <end position="27"/>
    </location>
</feature>
<dbReference type="Pfam" id="PF13584">
    <property type="entry name" value="BatD"/>
    <property type="match status" value="1"/>
</dbReference>
<dbReference type="KEGG" id="vas:GT360_17420"/>
<evidence type="ECO:0000256" key="2">
    <source>
        <dbReference type="SAM" id="SignalP"/>
    </source>
</evidence>
<dbReference type="Proteomes" id="UP000464262">
    <property type="component" value="Chromosome 2"/>
</dbReference>
<reference evidence="3 4" key="1">
    <citation type="submission" date="2020-01" db="EMBL/GenBank/DDBJ databases">
        <title>Whole genome and functional gene identification of agarase of Vibrio HN897.</title>
        <authorList>
            <person name="Liu Y."/>
            <person name="Zhao Z."/>
        </authorList>
    </citation>
    <scope>NUCLEOTIDE SEQUENCE [LARGE SCALE GENOMIC DNA]</scope>
    <source>
        <strain evidence="3 4">HN897</strain>
    </source>
</reference>
<evidence type="ECO:0000313" key="4">
    <source>
        <dbReference type="Proteomes" id="UP000464262"/>
    </source>
</evidence>
<dbReference type="EMBL" id="CP047476">
    <property type="protein sequence ID" value="QIA65324.1"/>
    <property type="molecule type" value="Genomic_DNA"/>
</dbReference>
<dbReference type="InterPro" id="IPR025738">
    <property type="entry name" value="BatD"/>
</dbReference>
<keyword evidence="2" id="KW-0732">Signal</keyword>
<keyword evidence="4" id="KW-1185">Reference proteome</keyword>
<dbReference type="PANTHER" id="PTHR40940">
    <property type="entry name" value="PROTEIN BATD-RELATED"/>
    <property type="match status" value="1"/>
</dbReference>
<dbReference type="PANTHER" id="PTHR40940:SF1">
    <property type="entry name" value="PROTEIN BATD"/>
    <property type="match status" value="1"/>
</dbReference>
<keyword evidence="1" id="KW-0472">Membrane</keyword>
<name>A0A7Z2T6J7_9VIBR</name>
<sequence length="546" mass="61219">MNSKYFAQTWSVFILLLLSAVFTCANAATLQATVNKRELVTNEVFQLRIVADERASADDLDLSILENDFFMGRPNFGTSVNIINSQRTSRSEWNVSLAPQRIGRVTIPAFELNGAKSEPIQIVVTKDEQEPEASNFVEISNQLEKDILYPQESTQLLSRVIIKTDPRRLQNPEISQPKLQGMTIAAIGDAKQYQSVLDGVEVTVVEQRYKLTADSAGEFNLLGAGFDGTVIYGDSLRGSTRLIATQIEPEELKITVKEPPADYQGVWLPTQSLDIEQKFFNENGDEVIDQNPIQLNVGQSLTRQIILDIHGLDPERFPKLSLDLPSGVRTYDEKPVFQPLSNGITRMIIKQVLIAQAEGEITIVLPSIDWWDSLNNISDKTDTINTTLNIKQGDQTLYSFNTNLIGSSVANDQVSGVSVYWKYATLLLTTILIVSFMIIYRLYNKDHSSRTINQTDQRSNNDQTIVDIIKAGDIGLINYHVNKWLDDSVSLSKSYRASIIDELSLMNTNQCSHNGSTWDNTKLIKLIMSIKHKNLDKNSNNNLPIL</sequence>
<evidence type="ECO:0000313" key="3">
    <source>
        <dbReference type="EMBL" id="QIA65324.1"/>
    </source>
</evidence>
<proteinExistence type="predicted"/>